<dbReference type="GeneID" id="36596135"/>
<evidence type="ECO:0000313" key="1">
    <source>
        <dbReference type="EMBL" id="PMD65271.1"/>
    </source>
</evidence>
<dbReference type="InParanoid" id="A0A2J6TQH7"/>
<dbReference type="RefSeq" id="XP_024742175.1">
    <property type="nucleotide sequence ID" value="XM_024888059.1"/>
</dbReference>
<reference evidence="1 2" key="1">
    <citation type="submission" date="2016-04" db="EMBL/GenBank/DDBJ databases">
        <title>A degradative enzymes factory behind the ericoid mycorrhizal symbiosis.</title>
        <authorList>
            <consortium name="DOE Joint Genome Institute"/>
            <person name="Martino E."/>
            <person name="Morin E."/>
            <person name="Grelet G."/>
            <person name="Kuo A."/>
            <person name="Kohler A."/>
            <person name="Daghino S."/>
            <person name="Barry K."/>
            <person name="Choi C."/>
            <person name="Cichocki N."/>
            <person name="Clum A."/>
            <person name="Copeland A."/>
            <person name="Hainaut M."/>
            <person name="Haridas S."/>
            <person name="Labutti K."/>
            <person name="Lindquist E."/>
            <person name="Lipzen A."/>
            <person name="Khouja H.-R."/>
            <person name="Murat C."/>
            <person name="Ohm R."/>
            <person name="Olson A."/>
            <person name="Spatafora J."/>
            <person name="Veneault-Fourrey C."/>
            <person name="Henrissat B."/>
            <person name="Grigoriev I."/>
            <person name="Martin F."/>
            <person name="Perotto S."/>
        </authorList>
    </citation>
    <scope>NUCLEOTIDE SEQUENCE [LARGE SCALE GENOMIC DNA]</scope>
    <source>
        <strain evidence="1 2">E</strain>
    </source>
</reference>
<gene>
    <name evidence="1" type="ORF">K444DRAFT_702840</name>
</gene>
<dbReference type="Proteomes" id="UP000235371">
    <property type="component" value="Unassembled WGS sequence"/>
</dbReference>
<dbReference type="InterPro" id="IPR036691">
    <property type="entry name" value="Endo/exonu/phosph_ase_sf"/>
</dbReference>
<organism evidence="1 2">
    <name type="scientific">Hyaloscypha bicolor E</name>
    <dbReference type="NCBI Taxonomy" id="1095630"/>
    <lineage>
        <taxon>Eukaryota</taxon>
        <taxon>Fungi</taxon>
        <taxon>Dikarya</taxon>
        <taxon>Ascomycota</taxon>
        <taxon>Pezizomycotina</taxon>
        <taxon>Leotiomycetes</taxon>
        <taxon>Helotiales</taxon>
        <taxon>Hyaloscyphaceae</taxon>
        <taxon>Hyaloscypha</taxon>
        <taxon>Hyaloscypha bicolor</taxon>
    </lineage>
</organism>
<name>A0A2J6TQH7_9HELO</name>
<dbReference type="SUPFAM" id="SSF56219">
    <property type="entry name" value="DNase I-like"/>
    <property type="match status" value="1"/>
</dbReference>
<proteinExistence type="predicted"/>
<accession>A0A2J6TQH7</accession>
<feature type="non-terminal residue" evidence="1">
    <location>
        <position position="237"/>
    </location>
</feature>
<dbReference type="STRING" id="1095630.A0A2J6TQH7"/>
<dbReference type="OrthoDB" id="3558767at2759"/>
<protein>
    <recommendedName>
        <fullName evidence="3">Endonuclease/exonuclease/phosphatase domain-containing protein</fullName>
    </recommendedName>
</protein>
<dbReference type="Gene3D" id="3.60.10.10">
    <property type="entry name" value="Endonuclease/exonuclease/phosphatase"/>
    <property type="match status" value="1"/>
</dbReference>
<dbReference type="AlphaFoldDB" id="A0A2J6TQH7"/>
<evidence type="ECO:0008006" key="3">
    <source>
        <dbReference type="Google" id="ProtNLM"/>
    </source>
</evidence>
<sequence>MDLVLEEIKTFNKGLEPIGQPYWATSKEKRDSGLQRAGSVVVAFPTEAQANRAIKNRLLIAGISAKVVKYHTISSTAQCTRCAGYGHLDSICKKEPKCLLCGEGHVTENHFCSILIQEPWVIARDSNNRKYRSIIHSSYYQILPNYGTLRPRTLFYIARELQASLASNSPSDPDCLIIDLSLGALKMQLINFYNAVHPEDPNSILTILREDILPTTLLDSTLLLGDFNTHYPWWDPL</sequence>
<dbReference type="EMBL" id="KZ613746">
    <property type="protein sequence ID" value="PMD65271.1"/>
    <property type="molecule type" value="Genomic_DNA"/>
</dbReference>
<evidence type="ECO:0000313" key="2">
    <source>
        <dbReference type="Proteomes" id="UP000235371"/>
    </source>
</evidence>
<keyword evidence="2" id="KW-1185">Reference proteome</keyword>